<evidence type="ECO:0000313" key="2">
    <source>
        <dbReference type="Proteomes" id="UP001139700"/>
    </source>
</evidence>
<dbReference type="EMBL" id="JAJTTA010000004">
    <property type="protein sequence ID" value="MCF0042653.1"/>
    <property type="molecule type" value="Genomic_DNA"/>
</dbReference>
<name>A0A9X1PFC0_9BACT</name>
<dbReference type="RefSeq" id="WP_234615495.1">
    <property type="nucleotide sequence ID" value="NZ_CP098806.1"/>
</dbReference>
<reference evidence="1" key="1">
    <citation type="submission" date="2021-12" db="EMBL/GenBank/DDBJ databases">
        <title>Novel species in genus Dyadobacter.</title>
        <authorList>
            <person name="Ma C."/>
        </authorList>
    </citation>
    <scope>NUCLEOTIDE SEQUENCE</scope>
    <source>
        <strain evidence="1">CY399</strain>
    </source>
</reference>
<comment type="caution">
    <text evidence="1">The sequence shown here is derived from an EMBL/GenBank/DDBJ whole genome shotgun (WGS) entry which is preliminary data.</text>
</comment>
<evidence type="ECO:0000313" key="1">
    <source>
        <dbReference type="EMBL" id="MCF0042653.1"/>
    </source>
</evidence>
<gene>
    <name evidence="1" type="ORF">LXM24_21300</name>
</gene>
<sequence>MKTRSLPERSAGGSYDASLDRLEDNDLFPAKTAIAKATLSKAKLPSRKEKLVSSSSAK</sequence>
<proteinExistence type="predicted"/>
<organism evidence="1 2">
    <name type="scientific">Dyadobacter fanqingshengii</name>
    <dbReference type="NCBI Taxonomy" id="2906443"/>
    <lineage>
        <taxon>Bacteria</taxon>
        <taxon>Pseudomonadati</taxon>
        <taxon>Bacteroidota</taxon>
        <taxon>Cytophagia</taxon>
        <taxon>Cytophagales</taxon>
        <taxon>Spirosomataceae</taxon>
        <taxon>Dyadobacter</taxon>
    </lineage>
</organism>
<dbReference type="AlphaFoldDB" id="A0A9X1PFC0"/>
<protein>
    <submittedName>
        <fullName evidence="1">Uncharacterized protein</fullName>
    </submittedName>
</protein>
<keyword evidence="2" id="KW-1185">Reference proteome</keyword>
<accession>A0A9X1PFC0</accession>
<dbReference type="Proteomes" id="UP001139700">
    <property type="component" value="Unassembled WGS sequence"/>
</dbReference>